<evidence type="ECO:0000256" key="1">
    <source>
        <dbReference type="SAM" id="MobiDB-lite"/>
    </source>
</evidence>
<gene>
    <name evidence="3" type="ORF">N8K70_10450</name>
</gene>
<protein>
    <submittedName>
        <fullName evidence="3">Uncharacterized protein</fullName>
    </submittedName>
</protein>
<feature type="transmembrane region" description="Helical" evidence="2">
    <location>
        <begin position="60"/>
        <end position="85"/>
    </location>
</feature>
<dbReference type="EMBL" id="CP118157">
    <property type="protein sequence ID" value="WOF21805.1"/>
    <property type="molecule type" value="Genomic_DNA"/>
</dbReference>
<accession>A0AA97FF05</accession>
<dbReference type="AlphaFoldDB" id="A0AA97FF05"/>
<keyword evidence="2" id="KW-0472">Membrane</keyword>
<dbReference type="Proteomes" id="UP001305498">
    <property type="component" value="Chromosome"/>
</dbReference>
<evidence type="ECO:0000256" key="2">
    <source>
        <dbReference type="SAM" id="Phobius"/>
    </source>
</evidence>
<feature type="region of interest" description="Disordered" evidence="1">
    <location>
        <begin position="92"/>
        <end position="120"/>
    </location>
</feature>
<keyword evidence="2" id="KW-1133">Transmembrane helix</keyword>
<reference evidence="3 4" key="1">
    <citation type="submission" date="2023-02" db="EMBL/GenBank/DDBJ databases">
        <title>Microbacterium betulae sp. nov., isolated from birch wood.</title>
        <authorList>
            <person name="Pasciak M."/>
            <person name="Pawlik K.J."/>
            <person name="Martynowski D."/>
            <person name="Laczmanski L."/>
            <person name="Ciekot J."/>
            <person name="Szponar B."/>
            <person name="Wojcik-Fatla A."/>
            <person name="Mackiewicz B."/>
            <person name="Farian E."/>
            <person name="Cholewa G."/>
            <person name="Cholewa A."/>
            <person name="Dutkiewicz J."/>
        </authorList>
    </citation>
    <scope>NUCLEOTIDE SEQUENCE [LARGE SCALE GENOMIC DNA]</scope>
    <source>
        <strain evidence="3 4">AB</strain>
    </source>
</reference>
<evidence type="ECO:0000313" key="3">
    <source>
        <dbReference type="EMBL" id="WOF21805.1"/>
    </source>
</evidence>
<evidence type="ECO:0000313" key="4">
    <source>
        <dbReference type="Proteomes" id="UP001305498"/>
    </source>
</evidence>
<dbReference type="KEGG" id="mbet:N8K70_10450"/>
<keyword evidence="4" id="KW-1185">Reference proteome</keyword>
<name>A0AA97FF05_9MICO</name>
<keyword evidence="2" id="KW-0812">Transmembrane</keyword>
<dbReference type="RefSeq" id="WP_317138283.1">
    <property type="nucleotide sequence ID" value="NZ_CP118157.1"/>
</dbReference>
<sequence>MTDELDPISRLRAVDPALDVEASEGLVDRIVDSATAHERRDADTAVDLGAERARRRRKRILASTGVAASIVAALAIGGIAGYALVPEGRETAAEDAVNDEEGAAPPITLDGPRGGAEGAAPELGADTGLTTRSLNDFEYGYGGRNAFHAGALFSSAATTATGYAYDGPSSSNVETVSALAAALDVDGVPEIRDGSWVVGAEDGVSPSLSVYLDGTLSFFYYDPTFDPWACGDDCDPPTADAAVGALRDVLAEVGRDPDAFEYTSETWGGSSTHMAYAWPVIDGQRLDQPWILELAQEGVYSLQGGLSSVVPLGEYAVVSAQEAFERLSDPRFGAQMTALPYAEREEDAAVDWSPPTAAPELPPDGAALSWPVDDVELVSVRLGWASRWQSDGNVLVVPTYAFTDAGGGTWSVIAVAESRLDFAVE</sequence>
<proteinExistence type="predicted"/>
<organism evidence="3 4">
    <name type="scientific">Microbacterium betulae</name>
    <dbReference type="NCBI Taxonomy" id="2981139"/>
    <lineage>
        <taxon>Bacteria</taxon>
        <taxon>Bacillati</taxon>
        <taxon>Actinomycetota</taxon>
        <taxon>Actinomycetes</taxon>
        <taxon>Micrococcales</taxon>
        <taxon>Microbacteriaceae</taxon>
        <taxon>Microbacterium</taxon>
    </lineage>
</organism>